<evidence type="ECO:0000313" key="1">
    <source>
        <dbReference type="EMBL" id="DAF51335.1"/>
    </source>
</evidence>
<dbReference type="EMBL" id="BK032614">
    <property type="protein sequence ID" value="DAF51335.1"/>
    <property type="molecule type" value="Genomic_DNA"/>
</dbReference>
<proteinExistence type="predicted"/>
<reference evidence="1" key="1">
    <citation type="journal article" date="2021" name="Proc. Natl. Acad. Sci. U.S.A.">
        <title>A Catalog of Tens of Thousands of Viruses from Human Metagenomes Reveals Hidden Associations with Chronic Diseases.</title>
        <authorList>
            <person name="Tisza M.J."/>
            <person name="Buck C.B."/>
        </authorList>
    </citation>
    <scope>NUCLEOTIDE SEQUENCE</scope>
    <source>
        <strain evidence="1">CtKhy9</strain>
    </source>
</reference>
<sequence length="43" mass="4938">MDKKEELQSSTQFHTLPILQRINRHLLIGGILEHSKIPIAFPS</sequence>
<protein>
    <submittedName>
        <fullName evidence="1">Uncharacterized protein</fullName>
    </submittedName>
</protein>
<accession>A0A8S5SKY9</accession>
<organism evidence="1">
    <name type="scientific">Myoviridae sp. ctKhy9</name>
    <dbReference type="NCBI Taxonomy" id="2827677"/>
    <lineage>
        <taxon>Viruses</taxon>
        <taxon>Duplodnaviria</taxon>
        <taxon>Heunggongvirae</taxon>
        <taxon>Uroviricota</taxon>
        <taxon>Caudoviricetes</taxon>
    </lineage>
</organism>
<name>A0A8S5SKY9_9CAUD</name>